<reference evidence="2" key="2">
    <citation type="journal article" date="2023" name="IMA Fungus">
        <title>Comparative genomic study of the Penicillium genus elucidates a diverse pangenome and 15 lateral gene transfer events.</title>
        <authorList>
            <person name="Petersen C."/>
            <person name="Sorensen T."/>
            <person name="Nielsen M.R."/>
            <person name="Sondergaard T.E."/>
            <person name="Sorensen J.L."/>
            <person name="Fitzpatrick D.A."/>
            <person name="Frisvad J.C."/>
            <person name="Nielsen K.L."/>
        </authorList>
    </citation>
    <scope>NUCLEOTIDE SEQUENCE</scope>
    <source>
        <strain evidence="2">IBT 17660</strain>
    </source>
</reference>
<evidence type="ECO:0000313" key="2">
    <source>
        <dbReference type="EMBL" id="KAJ5457291.1"/>
    </source>
</evidence>
<evidence type="ECO:0000313" key="3">
    <source>
        <dbReference type="Proteomes" id="UP001147760"/>
    </source>
</evidence>
<evidence type="ECO:0008006" key="4">
    <source>
        <dbReference type="Google" id="ProtNLM"/>
    </source>
</evidence>
<feature type="compositionally biased region" description="Polar residues" evidence="1">
    <location>
        <begin position="200"/>
        <end position="209"/>
    </location>
</feature>
<gene>
    <name evidence="2" type="ORF">N7530_012565</name>
</gene>
<organism evidence="2 3">
    <name type="scientific">Penicillium desertorum</name>
    <dbReference type="NCBI Taxonomy" id="1303715"/>
    <lineage>
        <taxon>Eukaryota</taxon>
        <taxon>Fungi</taxon>
        <taxon>Dikarya</taxon>
        <taxon>Ascomycota</taxon>
        <taxon>Pezizomycotina</taxon>
        <taxon>Eurotiomycetes</taxon>
        <taxon>Eurotiomycetidae</taxon>
        <taxon>Eurotiales</taxon>
        <taxon>Aspergillaceae</taxon>
        <taxon>Penicillium</taxon>
    </lineage>
</organism>
<dbReference type="EMBL" id="JAPWDO010000009">
    <property type="protein sequence ID" value="KAJ5457291.1"/>
    <property type="molecule type" value="Genomic_DNA"/>
</dbReference>
<reference evidence="2" key="1">
    <citation type="submission" date="2022-12" db="EMBL/GenBank/DDBJ databases">
        <authorList>
            <person name="Petersen C."/>
        </authorList>
    </citation>
    <scope>NUCLEOTIDE SEQUENCE</scope>
    <source>
        <strain evidence="2">IBT 17660</strain>
    </source>
</reference>
<protein>
    <recommendedName>
        <fullName evidence="4">JmjC domain-containing protein</fullName>
    </recommendedName>
</protein>
<evidence type="ECO:0000256" key="1">
    <source>
        <dbReference type="SAM" id="MobiDB-lite"/>
    </source>
</evidence>
<dbReference type="AlphaFoldDB" id="A0A9W9WFK6"/>
<name>A0A9W9WFK6_9EURO</name>
<proteinExistence type="predicted"/>
<accession>A0A9W9WFK6</accession>
<comment type="caution">
    <text evidence="2">The sequence shown here is derived from an EMBL/GenBank/DDBJ whole genome shotgun (WGS) entry which is preliminary data.</text>
</comment>
<dbReference type="OrthoDB" id="4505337at2759"/>
<feature type="region of interest" description="Disordered" evidence="1">
    <location>
        <begin position="186"/>
        <end position="226"/>
    </location>
</feature>
<sequence length="711" mass="80245">MDHAARDLSSDTEYSSEAFIATLLRGKPEHKHLDVLTELLTRSSEIDERVASSISAAWHWLCQNDLWSTRYESLSEYRNAIGYTETVRPIVQRHKKSELAKRSSIQTIFRYWKIPYDKALPINTRPLTWSKHLLSLIACLSKHRGHLESVSLLEECMKNRPERGRTRNRLMASDVQRALDTLGIPQTRLATRESKKSRLSSRAAQSKGTDSGAEVGSTPTTIHPEALSLPDTPLSLGFSPTQELQTSKEPDEWQCCGCIPICLPLIALISTPEAKFDKKLLTALVDWAYTMSWGSFCSDHLMRLAQFIPGEDPCYRNRTEAIQNLEAFCSRGCYSSIGDQPSTSAPNLSSNTELLCRYTGSTEAWWRWQRDGFLHIPGFFSYMEEFGVFERVRKYLNSSATQEYTNSIDRNTISRCYRMLSEMVQRDPAYYAVLVACRPDQNSKLIYRPAEYRQHTVSETEDIGFGVPIDRIKALVQGEGTSDIQSTVVFPTYETAEKIRLVPGFHRQLNSWLQSSLELKYGNRYKVFDEAQEIVVQPGDLVMCLPQILRWPKTFSSSGILNLSQVGLENSFTTTPEGPSERYNTYCSNAGEQPGPQFYDTEQAAHYYHAAKAGLTEDSWCDVSSAIGQALAGHLDWSNGRVSEEMNCILGSPGATAVEFVAKSRAQLARQFHKLCDSLERDAELDYGMKNPSRFTTLLTGLDPSLLARHV</sequence>
<keyword evidence="3" id="KW-1185">Reference proteome</keyword>
<dbReference type="Proteomes" id="UP001147760">
    <property type="component" value="Unassembled WGS sequence"/>
</dbReference>